<evidence type="ECO:0000259" key="5">
    <source>
        <dbReference type="PROSITE" id="PS50931"/>
    </source>
</evidence>
<evidence type="ECO:0000256" key="1">
    <source>
        <dbReference type="ARBA" id="ARBA00009437"/>
    </source>
</evidence>
<dbReference type="PRINTS" id="PR00039">
    <property type="entry name" value="HTHLYSR"/>
</dbReference>
<dbReference type="PANTHER" id="PTHR30419:SF25">
    <property type="entry name" value="HTH-TYPE TRANSCRIPTIONAL REGULATOR YTLI"/>
    <property type="match status" value="1"/>
</dbReference>
<dbReference type="Gene3D" id="1.10.10.10">
    <property type="entry name" value="Winged helix-like DNA-binding domain superfamily/Winged helix DNA-binding domain"/>
    <property type="match status" value="1"/>
</dbReference>
<dbReference type="InterPro" id="IPR050950">
    <property type="entry name" value="HTH-type_LysR_regulators"/>
</dbReference>
<gene>
    <name evidence="6" type="ORF">Q8G35_17250</name>
</gene>
<evidence type="ECO:0000256" key="3">
    <source>
        <dbReference type="ARBA" id="ARBA00023125"/>
    </source>
</evidence>
<dbReference type="PANTHER" id="PTHR30419">
    <property type="entry name" value="HTH-TYPE TRANSCRIPTIONAL REGULATOR YBHD"/>
    <property type="match status" value="1"/>
</dbReference>
<dbReference type="RefSeq" id="WP_305161289.1">
    <property type="nucleotide sequence ID" value="NZ_JAUUTP010000019.1"/>
</dbReference>
<keyword evidence="4" id="KW-0804">Transcription</keyword>
<evidence type="ECO:0000313" key="7">
    <source>
        <dbReference type="Proteomes" id="UP001178277"/>
    </source>
</evidence>
<sequence>MNLKEVKTFQAILREGTFSKAAQKLNYAQSTITNHIQKLENEIGFKLFERGWEAKLTDSGEIFAKEIHSLIKHWDFVLEQSKAIEKEEVGTINIGAIETAATILPSTISQFREIKPNVTCNITVGNTDTLINLLDSGMIDFAIGGKPYKENGYSFIHLYEEEISVIFSKKYYQDPITIQSLNDITEYPVFIGGENCLYYTKFEEELSHLDSKPFYYTVSQILSIPLYIHNFPSIGVVLSSSKLSDNIVKVPLELKNPFIPIGIIQKKDNKYLSNIKKLFLDLIRDSFDRE</sequence>
<organism evidence="6 7">
    <name type="scientific">Peribacillus simplex</name>
    <dbReference type="NCBI Taxonomy" id="1478"/>
    <lineage>
        <taxon>Bacteria</taxon>
        <taxon>Bacillati</taxon>
        <taxon>Bacillota</taxon>
        <taxon>Bacilli</taxon>
        <taxon>Bacillales</taxon>
        <taxon>Bacillaceae</taxon>
        <taxon>Peribacillus</taxon>
    </lineage>
</organism>
<dbReference type="Proteomes" id="UP001178277">
    <property type="component" value="Unassembled WGS sequence"/>
</dbReference>
<dbReference type="GO" id="GO:0005829">
    <property type="term" value="C:cytosol"/>
    <property type="evidence" value="ECO:0007669"/>
    <property type="project" value="TreeGrafter"/>
</dbReference>
<dbReference type="Pfam" id="PF03466">
    <property type="entry name" value="LysR_substrate"/>
    <property type="match status" value="1"/>
</dbReference>
<dbReference type="InterPro" id="IPR000847">
    <property type="entry name" value="LysR_HTH_N"/>
</dbReference>
<accession>A0AA90NVK9</accession>
<evidence type="ECO:0000313" key="6">
    <source>
        <dbReference type="EMBL" id="MDP1420093.1"/>
    </source>
</evidence>
<dbReference type="Gene3D" id="3.40.190.290">
    <property type="match status" value="1"/>
</dbReference>
<dbReference type="InterPro" id="IPR036390">
    <property type="entry name" value="WH_DNA-bd_sf"/>
</dbReference>
<keyword evidence="2" id="KW-0805">Transcription regulation</keyword>
<dbReference type="AlphaFoldDB" id="A0AA90NVK9"/>
<dbReference type="InterPro" id="IPR036388">
    <property type="entry name" value="WH-like_DNA-bd_sf"/>
</dbReference>
<dbReference type="SUPFAM" id="SSF53850">
    <property type="entry name" value="Periplasmic binding protein-like II"/>
    <property type="match status" value="1"/>
</dbReference>
<dbReference type="CDD" id="cd05466">
    <property type="entry name" value="PBP2_LTTR_substrate"/>
    <property type="match status" value="1"/>
</dbReference>
<dbReference type="EMBL" id="JAUUTP010000019">
    <property type="protein sequence ID" value="MDP1420093.1"/>
    <property type="molecule type" value="Genomic_DNA"/>
</dbReference>
<proteinExistence type="inferred from homology"/>
<dbReference type="Pfam" id="PF00126">
    <property type="entry name" value="HTH_1"/>
    <property type="match status" value="1"/>
</dbReference>
<evidence type="ECO:0000256" key="4">
    <source>
        <dbReference type="ARBA" id="ARBA00023163"/>
    </source>
</evidence>
<dbReference type="InterPro" id="IPR005119">
    <property type="entry name" value="LysR_subst-bd"/>
</dbReference>
<keyword evidence="3" id="KW-0238">DNA-binding</keyword>
<feature type="domain" description="HTH lysR-type" evidence="5">
    <location>
        <begin position="1"/>
        <end position="57"/>
    </location>
</feature>
<dbReference type="GO" id="GO:0003700">
    <property type="term" value="F:DNA-binding transcription factor activity"/>
    <property type="evidence" value="ECO:0007669"/>
    <property type="project" value="InterPro"/>
</dbReference>
<dbReference type="GO" id="GO:0003677">
    <property type="term" value="F:DNA binding"/>
    <property type="evidence" value="ECO:0007669"/>
    <property type="project" value="UniProtKB-KW"/>
</dbReference>
<reference evidence="6" key="1">
    <citation type="submission" date="2023-07" db="EMBL/GenBank/DDBJ databases">
        <title>Murine gut Bacillus species.</title>
        <authorList>
            <person name="Gutman E."/>
            <person name="Hashuel R."/>
            <person name="Litvak Y."/>
        </authorList>
    </citation>
    <scope>NUCLEOTIDE SEQUENCE</scope>
    <source>
        <strain evidence="6">RU283</strain>
    </source>
</reference>
<dbReference type="SUPFAM" id="SSF46785">
    <property type="entry name" value="Winged helix' DNA-binding domain"/>
    <property type="match status" value="1"/>
</dbReference>
<protein>
    <submittedName>
        <fullName evidence="6">LysR family transcriptional regulator</fullName>
    </submittedName>
</protein>
<dbReference type="PROSITE" id="PS50931">
    <property type="entry name" value="HTH_LYSR"/>
    <property type="match status" value="1"/>
</dbReference>
<name>A0AA90NVK9_9BACI</name>
<evidence type="ECO:0000256" key="2">
    <source>
        <dbReference type="ARBA" id="ARBA00023015"/>
    </source>
</evidence>
<comment type="caution">
    <text evidence="6">The sequence shown here is derived from an EMBL/GenBank/DDBJ whole genome shotgun (WGS) entry which is preliminary data.</text>
</comment>
<comment type="similarity">
    <text evidence="1">Belongs to the LysR transcriptional regulatory family.</text>
</comment>